<evidence type="ECO:0000256" key="4">
    <source>
        <dbReference type="SAM" id="MobiDB-lite"/>
    </source>
</evidence>
<comment type="subcellular location">
    <subcellularLocation>
        <location evidence="1">Nucleus</location>
    </subcellularLocation>
</comment>
<dbReference type="InterPro" id="IPR015943">
    <property type="entry name" value="WD40/YVTN_repeat-like_dom_sf"/>
</dbReference>
<protein>
    <recommendedName>
        <fullName evidence="5">Nucleoporin Nup159/Nup146 N-terminal domain-containing protein</fullName>
    </recommendedName>
</protein>
<evidence type="ECO:0000313" key="6">
    <source>
        <dbReference type="EMBL" id="CAH1186741.1"/>
    </source>
</evidence>
<evidence type="ECO:0000256" key="2">
    <source>
        <dbReference type="ARBA" id="ARBA00022448"/>
    </source>
</evidence>
<dbReference type="GO" id="GO:0006405">
    <property type="term" value="P:RNA export from nucleus"/>
    <property type="evidence" value="ECO:0007669"/>
    <property type="project" value="TreeGrafter"/>
</dbReference>
<dbReference type="InterPro" id="IPR039462">
    <property type="entry name" value="Nup159/Nup146_N"/>
</dbReference>
<dbReference type="PANTHER" id="PTHR23193">
    <property type="entry name" value="NUCLEAR PORE COMPLEX PROTEIN NUP"/>
    <property type="match status" value="1"/>
</dbReference>
<keyword evidence="3" id="KW-0539">Nucleus</keyword>
<keyword evidence="7" id="KW-1185">Reference proteome</keyword>
<organism evidence="6 7">
    <name type="scientific">Phyllotreta striolata</name>
    <name type="common">Striped flea beetle</name>
    <name type="synonym">Crioceris striolata</name>
    <dbReference type="NCBI Taxonomy" id="444603"/>
    <lineage>
        <taxon>Eukaryota</taxon>
        <taxon>Metazoa</taxon>
        <taxon>Ecdysozoa</taxon>
        <taxon>Arthropoda</taxon>
        <taxon>Hexapoda</taxon>
        <taxon>Insecta</taxon>
        <taxon>Pterygota</taxon>
        <taxon>Neoptera</taxon>
        <taxon>Endopterygota</taxon>
        <taxon>Coleoptera</taxon>
        <taxon>Polyphaga</taxon>
        <taxon>Cucujiformia</taxon>
        <taxon>Chrysomeloidea</taxon>
        <taxon>Chrysomelidae</taxon>
        <taxon>Galerucinae</taxon>
        <taxon>Alticini</taxon>
        <taxon>Phyllotreta</taxon>
    </lineage>
</organism>
<gene>
    <name evidence="6" type="ORF">PHYEVI_LOCUS9865</name>
</gene>
<proteinExistence type="predicted"/>
<dbReference type="Pfam" id="PF16755">
    <property type="entry name" value="Beta-prop_NUP159_NUP214"/>
    <property type="match status" value="1"/>
</dbReference>
<dbReference type="OrthoDB" id="248320at2759"/>
<feature type="domain" description="Nucleoporin Nup159/Nup146 N-terminal" evidence="5">
    <location>
        <begin position="39"/>
        <end position="377"/>
    </location>
</feature>
<dbReference type="GO" id="GO:0017056">
    <property type="term" value="F:structural constituent of nuclear pore"/>
    <property type="evidence" value="ECO:0007669"/>
    <property type="project" value="TreeGrafter"/>
</dbReference>
<name>A0A9P0GRV3_PHYSR</name>
<reference evidence="6" key="1">
    <citation type="submission" date="2022-01" db="EMBL/GenBank/DDBJ databases">
        <authorList>
            <person name="King R."/>
        </authorList>
    </citation>
    <scope>NUCLEOTIDE SEQUENCE</scope>
</reference>
<keyword evidence="2" id="KW-0813">Transport</keyword>
<feature type="region of interest" description="Disordered" evidence="4">
    <location>
        <begin position="1295"/>
        <end position="1322"/>
    </location>
</feature>
<sequence length="1931" mass="200522">MLKTCPDPIDVQDINFKLHCSLEVFKNNDLGTFAVNQSLISCASRYGLLFVGTNLSVLKVIQLKCVENFTPKDKVISQFPRRNVPLPSPSKHVCVNCDNTLLAVVIEKDSCPIVLFYEVLSFYKKNINVINEVRLSSTPGVHVTEINWNPAVPNIFTASKSDGSLGNYELKGNSVDINEIPAAAECSSFCWSPKGKQIAVGSKNGNITQYKPDLKAVKVIQGPKLESPHSLISLCWISNYQFIGVYQALQEDGQAKLIVIDAPKTGEPVYTNYEDVCYSGTSRKPQFYFTLLQNWNMLMVASSNSMELGLLGSVSDVWTQWIVPDFARAELPLSPDKQDTLPIGMALDVSNTQPLPWQEGFLSPCPYILLLSHVGVLYFFNIVNLKAGIPSICCPPDNITDMSGMDQFVFDTIETVPKSVPQASSFSFGAIEPQKPSIQPANPQIQTSSSFNFAKPAPLPSFAATTMSAPPNVSLFDKSVENKPAFGAPSNLVPVKPQPHTEASSVHTLFKNPSISLTPIAKTPTVPGENQKYSPIFSALQTPIAESKPAVVSSQTVAVSEAPETQIPRTPKNMALDVTKGNVDVKTAVGEKVKIETEALLANMVRDECLALESELKALLHQGRKININIGTDDEKTVMVEKLEDLKEFIKEIVDISLGESAEIHTLKQNLILSWAWYEEALSRYNISKDETMTTLLKIQPLDSAAEKRQSDIRKIFYYLESQLYQASKALDEQWEKFQDYAKKSYKVKMPTMETIFQSLVRQSAILQKQSYILKDITSRLKSKRPSTNASLFLSINNADELEESLSRLQLDPDDGHKILYEQAIKRNKKQSSSKCKKIRNLLNIVEVTHITVVKPQLNNSISLIKSPTAKNKLLVSLLGAQMSPVPKPSFSKQLNFMESTPIKFTSTTVPPNTPAQPDTHSKLFAFKGGEPRSIVVPSRAMSSAFVSTTSKPSSVSSLTDDPSCITISNPSQFDFSGSSTTSAIQKQESAPVVSTFTGNAAVGFVTPQHSMAFSKSTVDSTALSSVKSDGIASFSFGKSSLPATADTTSTIVKYAAKPVAVSVPKATIPENRSDKTTSITMKPTVLSAPNVSTKTSTIPTMKPISFGASTIKPTDVATTTATTTSKLAGFKFNAATTTTTSLFGSITSPTVVSSMFSAKPIVTSDAFVSKKVDAAVASSGNSLFSTIPPKASETAVGIVSSTVTTQFGSATGTNTTIFNTDLAKSNTTSIFATSPATAELPSSSVSAIASQISSSETTKPSIFGQPTVSISSSNTANANLPLFTSASATSQTSIFGGSPKTTQSPSFGSLPVSSQSISKPDSTSAPISIFNTSAGTVASTTASIFGSSSISTATSAPTQPVFGVSNVSAASSVASPSIFGSSNIAATAAATSSSIFGSSSVGVATTAAASPSIFGSIGSLLAASPPTYESSTSSQSVVSSSSAATSQPSIFGATDTSGPTTTTQPSIFGASTTSSPATTAQSIFGSATNTTSIFGGAATSTQPSVFGSNTTGAPASVFGGRTTQSSIFGSNSQTSAFGAVSPTTQPSLFGGTTSSSGSIFGGTPTTQTSIFGSTTTTTQSSVFGTNVSSTSSGSIFDNANASPAFGGGSGFAQSSSIFGAKTTTSSFGSPNAFGMVQTTTAFNQSAPFGGNTASVFGGTPTTSSGVFGNNFGAVSSSGGAFGSAANSSFSFASAGNTGGSLGFGDLNVASSPTSGGSIFGGSSGFGQTPPANPFAKAGEQKSPFGASPSIFGTPSSTSSSIFGANAGASAFGGTTQNAFGSPSGFGQPATFGQSTFGGSPTFGSNASGPFSAGGAGVGQTGFSSTNVFQKSPQGSGFGTPPVFGGTPKPAFGTNPSFGSSPAFGAAPAFGSPSKVFGAASPSSTFGQSTENAAFGNLATQNTVGFGSLAQQAANTSSVPFSGNSSFSNWR</sequence>
<dbReference type="EMBL" id="OU900099">
    <property type="protein sequence ID" value="CAH1186741.1"/>
    <property type="molecule type" value="Genomic_DNA"/>
</dbReference>
<feature type="region of interest" description="Disordered" evidence="4">
    <location>
        <begin position="1447"/>
        <end position="1475"/>
    </location>
</feature>
<evidence type="ECO:0000256" key="1">
    <source>
        <dbReference type="ARBA" id="ARBA00004123"/>
    </source>
</evidence>
<dbReference type="Proteomes" id="UP001153712">
    <property type="component" value="Chromosome 6"/>
</dbReference>
<dbReference type="PANTHER" id="PTHR23193:SF46">
    <property type="entry name" value="NUCLEAR PORE COMPLEX PROTEIN NUP214"/>
    <property type="match status" value="1"/>
</dbReference>
<dbReference type="Gene3D" id="2.130.10.10">
    <property type="entry name" value="YVTN repeat-like/Quinoprotein amine dehydrogenase"/>
    <property type="match status" value="1"/>
</dbReference>
<feature type="compositionally biased region" description="Low complexity" evidence="4">
    <location>
        <begin position="1455"/>
        <end position="1464"/>
    </location>
</feature>
<dbReference type="InterPro" id="IPR026054">
    <property type="entry name" value="Nucleoporin"/>
</dbReference>
<dbReference type="GO" id="GO:0006606">
    <property type="term" value="P:protein import into nucleus"/>
    <property type="evidence" value="ECO:0007669"/>
    <property type="project" value="TreeGrafter"/>
</dbReference>
<dbReference type="GO" id="GO:0005643">
    <property type="term" value="C:nuclear pore"/>
    <property type="evidence" value="ECO:0007669"/>
    <property type="project" value="TreeGrafter"/>
</dbReference>
<evidence type="ECO:0000256" key="3">
    <source>
        <dbReference type="ARBA" id="ARBA00023242"/>
    </source>
</evidence>
<evidence type="ECO:0000259" key="5">
    <source>
        <dbReference type="Pfam" id="PF16755"/>
    </source>
</evidence>
<evidence type="ECO:0000313" key="7">
    <source>
        <dbReference type="Proteomes" id="UP001153712"/>
    </source>
</evidence>
<dbReference type="GO" id="GO:0008139">
    <property type="term" value="F:nuclear localization sequence binding"/>
    <property type="evidence" value="ECO:0007669"/>
    <property type="project" value="TreeGrafter"/>
</dbReference>
<dbReference type="SUPFAM" id="SSF117289">
    <property type="entry name" value="Nucleoporin domain"/>
    <property type="match status" value="1"/>
</dbReference>
<accession>A0A9P0GRV3</accession>